<organism evidence="2 3">
    <name type="scientific">Shimia gijangensis</name>
    <dbReference type="NCBI Taxonomy" id="1470563"/>
    <lineage>
        <taxon>Bacteria</taxon>
        <taxon>Pseudomonadati</taxon>
        <taxon>Pseudomonadota</taxon>
        <taxon>Alphaproteobacteria</taxon>
        <taxon>Rhodobacterales</taxon>
        <taxon>Roseobacteraceae</taxon>
    </lineage>
</organism>
<evidence type="ECO:0008006" key="4">
    <source>
        <dbReference type="Google" id="ProtNLM"/>
    </source>
</evidence>
<protein>
    <recommendedName>
        <fullName evidence="4">PEP-CTERM protein-sorting domain-containing protein</fullName>
    </recommendedName>
</protein>
<dbReference type="RefSeq" id="WP_175556939.1">
    <property type="nucleotide sequence ID" value="NZ_FQZQ01000015.1"/>
</dbReference>
<dbReference type="STRING" id="1470563.SAMN05444000_11545"/>
<feature type="transmembrane region" description="Helical" evidence="1">
    <location>
        <begin position="28"/>
        <end position="50"/>
    </location>
</feature>
<dbReference type="AlphaFoldDB" id="A0A1M6N4W5"/>
<keyword evidence="3" id="KW-1185">Reference proteome</keyword>
<evidence type="ECO:0000313" key="3">
    <source>
        <dbReference type="Proteomes" id="UP000183982"/>
    </source>
</evidence>
<evidence type="ECO:0000256" key="1">
    <source>
        <dbReference type="SAM" id="Phobius"/>
    </source>
</evidence>
<keyword evidence="1" id="KW-0812">Transmembrane</keyword>
<evidence type="ECO:0000313" key="2">
    <source>
        <dbReference type="EMBL" id="SHJ90769.1"/>
    </source>
</evidence>
<name>A0A1M6N4W5_9RHOB</name>
<keyword evidence="1" id="KW-0472">Membrane</keyword>
<dbReference type="Proteomes" id="UP000183982">
    <property type="component" value="Unassembled WGS sequence"/>
</dbReference>
<reference evidence="3" key="1">
    <citation type="submission" date="2016-11" db="EMBL/GenBank/DDBJ databases">
        <authorList>
            <person name="Varghese N."/>
            <person name="Submissions S."/>
        </authorList>
    </citation>
    <scope>NUCLEOTIDE SEQUENCE [LARGE SCALE GENOMIC DNA]</scope>
    <source>
        <strain evidence="3">DSM 100564</strain>
    </source>
</reference>
<gene>
    <name evidence="2" type="ORF">SAMN05444000_11545</name>
</gene>
<accession>A0A1M6N4W5</accession>
<sequence length="55" mass="5877">MFVLGGALLGLIIGAMIAKKRKGGRLDILQYAIVYAIAFALLGLFVTIGVHRFSV</sequence>
<keyword evidence="1" id="KW-1133">Transmembrane helix</keyword>
<dbReference type="EMBL" id="FQZQ01000015">
    <property type="protein sequence ID" value="SHJ90769.1"/>
    <property type="molecule type" value="Genomic_DNA"/>
</dbReference>
<proteinExistence type="predicted"/>